<name>A0A834DFV9_9CHIR</name>
<accession>A0A834DFV9</accession>
<evidence type="ECO:0000313" key="3">
    <source>
        <dbReference type="Proteomes" id="UP000664940"/>
    </source>
</evidence>
<comment type="caution">
    <text evidence="2">The sequence shown here is derived from an EMBL/GenBank/DDBJ whole genome shotgun (WGS) entry which is preliminary data.</text>
</comment>
<reference evidence="2 3" key="1">
    <citation type="journal article" date="2020" name="Nature">
        <title>Six reference-quality genomes reveal evolution of bat adaptations.</title>
        <authorList>
            <person name="Jebb D."/>
            <person name="Huang Z."/>
            <person name="Pippel M."/>
            <person name="Hughes G.M."/>
            <person name="Lavrichenko K."/>
            <person name="Devanna P."/>
            <person name="Winkler S."/>
            <person name="Jermiin L.S."/>
            <person name="Skirmuntt E.C."/>
            <person name="Katzourakis A."/>
            <person name="Burkitt-Gray L."/>
            <person name="Ray D.A."/>
            <person name="Sullivan K.A.M."/>
            <person name="Roscito J.G."/>
            <person name="Kirilenko B.M."/>
            <person name="Davalos L.M."/>
            <person name="Corthals A.P."/>
            <person name="Power M.L."/>
            <person name="Jones G."/>
            <person name="Ransome R.D."/>
            <person name="Dechmann D.K.N."/>
            <person name="Locatelli A.G."/>
            <person name="Puechmaille S.J."/>
            <person name="Fedrigo O."/>
            <person name="Jarvis E.D."/>
            <person name="Hiller M."/>
            <person name="Vernes S.C."/>
            <person name="Myers E.W."/>
            <person name="Teeling E.C."/>
        </authorList>
    </citation>
    <scope>NUCLEOTIDE SEQUENCE [LARGE SCALE GENOMIC DNA]</scope>
    <source>
        <strain evidence="2">Bat1K_MPI-CBG_1</strain>
    </source>
</reference>
<evidence type="ECO:0000256" key="1">
    <source>
        <dbReference type="SAM" id="MobiDB-lite"/>
    </source>
</evidence>
<feature type="region of interest" description="Disordered" evidence="1">
    <location>
        <begin position="22"/>
        <end position="61"/>
    </location>
</feature>
<organism evidence="2 3">
    <name type="scientific">Phyllostomus discolor</name>
    <name type="common">pale spear-nosed bat</name>
    <dbReference type="NCBI Taxonomy" id="89673"/>
    <lineage>
        <taxon>Eukaryota</taxon>
        <taxon>Metazoa</taxon>
        <taxon>Chordata</taxon>
        <taxon>Craniata</taxon>
        <taxon>Vertebrata</taxon>
        <taxon>Euteleostomi</taxon>
        <taxon>Mammalia</taxon>
        <taxon>Eutheria</taxon>
        <taxon>Laurasiatheria</taxon>
        <taxon>Chiroptera</taxon>
        <taxon>Yangochiroptera</taxon>
        <taxon>Phyllostomidae</taxon>
        <taxon>Phyllostominae</taxon>
        <taxon>Phyllostomus</taxon>
    </lineage>
</organism>
<dbReference type="AlphaFoldDB" id="A0A834DFV9"/>
<protein>
    <submittedName>
        <fullName evidence="2">Uncharacterized protein</fullName>
    </submittedName>
</protein>
<proteinExistence type="predicted"/>
<dbReference type="Proteomes" id="UP000664940">
    <property type="component" value="Unassembled WGS sequence"/>
</dbReference>
<sequence length="124" mass="13392">MALGLHTTDAIALGSEGAVLRSDRSSAFHGRTSQRPPPPPRGLYRAPPSPAGGGGDRASPGVAMMLPETWVPVPDPIHFHFIRCGFWGDQVAQDRPRARSTQLELEDPPLLKQPILAYLPHTLS</sequence>
<dbReference type="EMBL" id="JABVXQ010000013">
    <property type="protein sequence ID" value="KAF6081745.1"/>
    <property type="molecule type" value="Genomic_DNA"/>
</dbReference>
<evidence type="ECO:0000313" key="2">
    <source>
        <dbReference type="EMBL" id="KAF6081745.1"/>
    </source>
</evidence>
<gene>
    <name evidence="2" type="ORF">HJG60_008764</name>
</gene>